<protein>
    <recommendedName>
        <fullName evidence="4">DYW domain-containing protein</fullName>
    </recommendedName>
</protein>
<dbReference type="AlphaFoldDB" id="A0AAN9PCD2"/>
<feature type="repeat" description="PPR" evidence="3">
    <location>
        <begin position="134"/>
        <end position="168"/>
    </location>
</feature>
<keyword evidence="6" id="KW-1185">Reference proteome</keyword>
<dbReference type="FunFam" id="1.25.40.10:FF:000454">
    <property type="entry name" value="Pentatricopeptide repeat-containing protein At3g47530"/>
    <property type="match status" value="1"/>
</dbReference>
<dbReference type="GO" id="GO:0009451">
    <property type="term" value="P:RNA modification"/>
    <property type="evidence" value="ECO:0007669"/>
    <property type="project" value="InterPro"/>
</dbReference>
<feature type="domain" description="DYW" evidence="4">
    <location>
        <begin position="553"/>
        <end position="645"/>
    </location>
</feature>
<sequence>MPMAAVVWFPHSHRLCFSSSTLFHFPSLCLPRFTPTTCIPLLYTTTAPHHPLQPPTSSPPFSPHYQTHPELVISTIKSVSRKTHLLQIHAQILRTTLVEYPSVSLRFLSRVALSGPLQDPTYSQRFFHQINHPLVSHYNTMIRAFSTSHSPQKGLFLYQDMRVRGIAPDPLSSTSAIKCCVKFLYLLGGVQVHCNVFKDGHQSDTLLLTAIMDLYSQCRKSNDACKVFDEMPRRDTVAWNVMISCCIRNNRTRDALILFDVMQSESWRCEPDDVTCLLLLQACAHLNALEFGERIHGYVMEHGYGGALNLSNSLMSMYSRCGCLDKAYEVFKGIRNKSVVSWSAMISGLASNGYGTEAIEAFEEMLRVGIRPDDQTFTGVLSACSHSGLVDEGMSFFDRMSREFGITPNIHHYGCVVDLLGRAGLLDKAYQLITSMVAEPDSTIWRTLLGACRIHGNVALGEHVIGHLIELKAQEAGDYVLLLNIYSSAGRWEKVAEVRKLMKEKAIQTTPGCSTIELKGEVHEFVVDDVSHPRKGEIYETLDEINKQLKIAGYVVEPSSELHKIDDKEKGYVLSYHSEKLAIAFGVLATPPGTKLRVANNLRICVDCHNFMKIFSGVYNRDVILRDHNRFHHFSGGCCSCSDYW</sequence>
<dbReference type="InterPro" id="IPR032867">
    <property type="entry name" value="DYW_dom"/>
</dbReference>
<dbReference type="Pfam" id="PF20431">
    <property type="entry name" value="E_motif"/>
    <property type="match status" value="1"/>
</dbReference>
<evidence type="ECO:0000313" key="5">
    <source>
        <dbReference type="EMBL" id="KAK7292204.1"/>
    </source>
</evidence>
<dbReference type="Pfam" id="PF14432">
    <property type="entry name" value="DYW_deaminase"/>
    <property type="match status" value="1"/>
</dbReference>
<dbReference type="PANTHER" id="PTHR47926">
    <property type="entry name" value="PENTATRICOPEPTIDE REPEAT-CONTAINING PROTEIN"/>
    <property type="match status" value="1"/>
</dbReference>
<dbReference type="GO" id="GO:0008270">
    <property type="term" value="F:zinc ion binding"/>
    <property type="evidence" value="ECO:0007669"/>
    <property type="project" value="InterPro"/>
</dbReference>
<evidence type="ECO:0000256" key="3">
    <source>
        <dbReference type="PROSITE-ProRule" id="PRU00708"/>
    </source>
</evidence>
<dbReference type="NCBIfam" id="TIGR00756">
    <property type="entry name" value="PPR"/>
    <property type="match status" value="4"/>
</dbReference>
<feature type="repeat" description="PPR" evidence="3">
    <location>
        <begin position="235"/>
        <end position="269"/>
    </location>
</feature>
<keyword evidence="2" id="KW-0677">Repeat</keyword>
<dbReference type="InterPro" id="IPR002885">
    <property type="entry name" value="PPR_rpt"/>
</dbReference>
<comment type="caution">
    <text evidence="5">The sequence shown here is derived from an EMBL/GenBank/DDBJ whole genome shotgun (WGS) entry which is preliminary data.</text>
</comment>
<dbReference type="FunFam" id="1.25.40.10:FF:000073">
    <property type="entry name" value="Pentatricopeptide repeat-containing protein chloroplastic"/>
    <property type="match status" value="1"/>
</dbReference>
<proteinExistence type="inferred from homology"/>
<dbReference type="Pfam" id="PF01535">
    <property type="entry name" value="PPR"/>
    <property type="match status" value="3"/>
</dbReference>
<dbReference type="InterPro" id="IPR046848">
    <property type="entry name" value="E_motif"/>
</dbReference>
<comment type="similarity">
    <text evidence="1">Belongs to the PPR family. PCMP-H subfamily.</text>
</comment>
<dbReference type="GO" id="GO:0003723">
    <property type="term" value="F:RNA binding"/>
    <property type="evidence" value="ECO:0007669"/>
    <property type="project" value="InterPro"/>
</dbReference>
<evidence type="ECO:0000256" key="1">
    <source>
        <dbReference type="ARBA" id="ARBA00006643"/>
    </source>
</evidence>
<evidence type="ECO:0000256" key="2">
    <source>
        <dbReference type="ARBA" id="ARBA00022737"/>
    </source>
</evidence>
<dbReference type="PROSITE" id="PS51375">
    <property type="entry name" value="PPR"/>
    <property type="match status" value="4"/>
</dbReference>
<feature type="repeat" description="PPR" evidence="3">
    <location>
        <begin position="373"/>
        <end position="408"/>
    </location>
</feature>
<organism evidence="5 6">
    <name type="scientific">Crotalaria pallida</name>
    <name type="common">Smooth rattlebox</name>
    <name type="synonym">Crotalaria striata</name>
    <dbReference type="NCBI Taxonomy" id="3830"/>
    <lineage>
        <taxon>Eukaryota</taxon>
        <taxon>Viridiplantae</taxon>
        <taxon>Streptophyta</taxon>
        <taxon>Embryophyta</taxon>
        <taxon>Tracheophyta</taxon>
        <taxon>Spermatophyta</taxon>
        <taxon>Magnoliopsida</taxon>
        <taxon>eudicotyledons</taxon>
        <taxon>Gunneridae</taxon>
        <taxon>Pentapetalae</taxon>
        <taxon>rosids</taxon>
        <taxon>fabids</taxon>
        <taxon>Fabales</taxon>
        <taxon>Fabaceae</taxon>
        <taxon>Papilionoideae</taxon>
        <taxon>50 kb inversion clade</taxon>
        <taxon>genistoids sensu lato</taxon>
        <taxon>core genistoids</taxon>
        <taxon>Crotalarieae</taxon>
        <taxon>Crotalaria</taxon>
    </lineage>
</organism>
<dbReference type="FunFam" id="1.25.40.10:FF:000031">
    <property type="entry name" value="Pentatricopeptide repeat-containing protein mitochondrial"/>
    <property type="match status" value="1"/>
</dbReference>
<dbReference type="Gene3D" id="1.25.40.10">
    <property type="entry name" value="Tetratricopeptide repeat domain"/>
    <property type="match status" value="4"/>
</dbReference>
<dbReference type="EMBL" id="JAYWIO010000001">
    <property type="protein sequence ID" value="KAK7292204.1"/>
    <property type="molecule type" value="Genomic_DNA"/>
</dbReference>
<gene>
    <name evidence="5" type="ORF">RIF29_07980</name>
</gene>
<dbReference type="InterPro" id="IPR011990">
    <property type="entry name" value="TPR-like_helical_dom_sf"/>
</dbReference>
<name>A0AAN9PCD2_CROPI</name>
<dbReference type="Proteomes" id="UP001372338">
    <property type="component" value="Unassembled WGS sequence"/>
</dbReference>
<evidence type="ECO:0000259" key="4">
    <source>
        <dbReference type="Pfam" id="PF14432"/>
    </source>
</evidence>
<reference evidence="5 6" key="1">
    <citation type="submission" date="2024-01" db="EMBL/GenBank/DDBJ databases">
        <title>The genomes of 5 underutilized Papilionoideae crops provide insights into root nodulation and disease resistanc.</title>
        <authorList>
            <person name="Yuan L."/>
        </authorList>
    </citation>
    <scope>NUCLEOTIDE SEQUENCE [LARGE SCALE GENOMIC DNA]</scope>
    <source>
        <strain evidence="5">ZHUSHIDOU_FW_LH</strain>
        <tissue evidence="5">Leaf</tissue>
    </source>
</reference>
<dbReference type="Pfam" id="PF13041">
    <property type="entry name" value="PPR_2"/>
    <property type="match status" value="2"/>
</dbReference>
<accession>A0AAN9PCD2</accession>
<feature type="repeat" description="PPR" evidence="3">
    <location>
        <begin position="338"/>
        <end position="372"/>
    </location>
</feature>
<evidence type="ECO:0000313" key="6">
    <source>
        <dbReference type="Proteomes" id="UP001372338"/>
    </source>
</evidence>
<dbReference type="PANTHER" id="PTHR47926:SF469">
    <property type="entry name" value="DYW DOMAIN-CONTAINING PROTEIN"/>
    <property type="match status" value="1"/>
</dbReference>
<dbReference type="InterPro" id="IPR046960">
    <property type="entry name" value="PPR_At4g14850-like_plant"/>
</dbReference>